<feature type="domain" description="Peptidase metallopeptidase" evidence="7">
    <location>
        <begin position="41"/>
        <end position="198"/>
    </location>
</feature>
<name>A0A5C6KSG6_PARDI</name>
<dbReference type="PANTHER" id="PTHR10201">
    <property type="entry name" value="MATRIX METALLOPROTEINASE"/>
    <property type="match status" value="1"/>
</dbReference>
<feature type="chain" id="PRO_5023017212" evidence="6">
    <location>
        <begin position="20"/>
        <end position="446"/>
    </location>
</feature>
<dbReference type="RefSeq" id="WP_146374880.1">
    <property type="nucleotide sequence ID" value="NZ_VOHW01000001.1"/>
</dbReference>
<keyword evidence="3" id="KW-0378">Hydrolase</keyword>
<dbReference type="Gene3D" id="3.40.390.10">
    <property type="entry name" value="Collagenase (Catalytic Domain)"/>
    <property type="match status" value="1"/>
</dbReference>
<evidence type="ECO:0000313" key="9">
    <source>
        <dbReference type="Proteomes" id="UP000315827"/>
    </source>
</evidence>
<organism evidence="8 9">
    <name type="scientific">Parabacteroides distasonis</name>
    <dbReference type="NCBI Taxonomy" id="823"/>
    <lineage>
        <taxon>Bacteria</taxon>
        <taxon>Pseudomonadati</taxon>
        <taxon>Bacteroidota</taxon>
        <taxon>Bacteroidia</taxon>
        <taxon>Bacteroidales</taxon>
        <taxon>Tannerellaceae</taxon>
        <taxon>Parabacteroides</taxon>
    </lineage>
</organism>
<dbReference type="GO" id="GO:0030574">
    <property type="term" value="P:collagen catabolic process"/>
    <property type="evidence" value="ECO:0007669"/>
    <property type="project" value="TreeGrafter"/>
</dbReference>
<dbReference type="Proteomes" id="UP000315827">
    <property type="component" value="Unassembled WGS sequence"/>
</dbReference>
<dbReference type="CDD" id="cd04278">
    <property type="entry name" value="ZnMc_MMP"/>
    <property type="match status" value="1"/>
</dbReference>
<evidence type="ECO:0000256" key="5">
    <source>
        <dbReference type="ARBA" id="ARBA00023049"/>
    </source>
</evidence>
<proteinExistence type="predicted"/>
<dbReference type="GO" id="GO:0031012">
    <property type="term" value="C:extracellular matrix"/>
    <property type="evidence" value="ECO:0007669"/>
    <property type="project" value="InterPro"/>
</dbReference>
<keyword evidence="5 8" id="KW-0482">Metalloprotease</keyword>
<evidence type="ECO:0000256" key="6">
    <source>
        <dbReference type="SAM" id="SignalP"/>
    </source>
</evidence>
<evidence type="ECO:0000256" key="3">
    <source>
        <dbReference type="ARBA" id="ARBA00022801"/>
    </source>
</evidence>
<dbReference type="InterPro" id="IPR026444">
    <property type="entry name" value="Secre_tail"/>
</dbReference>
<keyword evidence="1 8" id="KW-0645">Protease</keyword>
<comment type="caution">
    <text evidence="8">The sequence shown here is derived from an EMBL/GenBank/DDBJ whole genome shotgun (WGS) entry which is preliminary data.</text>
</comment>
<dbReference type="InterPro" id="IPR033739">
    <property type="entry name" value="M10A_MMP"/>
</dbReference>
<dbReference type="InterPro" id="IPR024079">
    <property type="entry name" value="MetalloPept_cat_dom_sf"/>
</dbReference>
<evidence type="ECO:0000259" key="7">
    <source>
        <dbReference type="SMART" id="SM00235"/>
    </source>
</evidence>
<accession>A0A5C6KSG6</accession>
<gene>
    <name evidence="8" type="ORF">FSA05_01310</name>
</gene>
<reference evidence="8 9" key="1">
    <citation type="submission" date="2019-07" db="EMBL/GenBank/DDBJ databases">
        <title>Genome sequencing of Parabacteroides distasonis iSURF_7.</title>
        <authorList>
            <person name="Degefu H.N."/>
            <person name="Ruoff K.L."/>
            <person name="Price C.E."/>
            <person name="Valls R.A."/>
            <person name="O'Toole G.A."/>
        </authorList>
    </citation>
    <scope>NUCLEOTIDE SEQUENCE [LARGE SCALE GENOMIC DNA]</scope>
    <source>
        <strain evidence="8 9">CFPLTA003_1B</strain>
    </source>
</reference>
<keyword evidence="6" id="KW-0732">Signal</keyword>
<dbReference type="GO" id="GO:0030198">
    <property type="term" value="P:extracellular matrix organization"/>
    <property type="evidence" value="ECO:0007669"/>
    <property type="project" value="TreeGrafter"/>
</dbReference>
<evidence type="ECO:0000256" key="2">
    <source>
        <dbReference type="ARBA" id="ARBA00022723"/>
    </source>
</evidence>
<keyword evidence="4" id="KW-0862">Zinc</keyword>
<dbReference type="SUPFAM" id="SSF55486">
    <property type="entry name" value="Metalloproteases ('zincins'), catalytic domain"/>
    <property type="match status" value="1"/>
</dbReference>
<dbReference type="PRINTS" id="PR00138">
    <property type="entry name" value="MATRIXIN"/>
</dbReference>
<evidence type="ECO:0000313" key="8">
    <source>
        <dbReference type="EMBL" id="TWV64728.1"/>
    </source>
</evidence>
<dbReference type="EMBL" id="VOHW01000001">
    <property type="protein sequence ID" value="TWV64728.1"/>
    <property type="molecule type" value="Genomic_DNA"/>
</dbReference>
<dbReference type="NCBIfam" id="TIGR04183">
    <property type="entry name" value="Por_Secre_tail"/>
    <property type="match status" value="1"/>
</dbReference>
<evidence type="ECO:0000256" key="4">
    <source>
        <dbReference type="ARBA" id="ARBA00022833"/>
    </source>
</evidence>
<keyword evidence="2" id="KW-0479">Metal-binding</keyword>
<dbReference type="AlphaFoldDB" id="A0A5C6KSG6"/>
<dbReference type="GO" id="GO:0006508">
    <property type="term" value="P:proteolysis"/>
    <property type="evidence" value="ECO:0007669"/>
    <property type="project" value="UniProtKB-KW"/>
</dbReference>
<protein>
    <submittedName>
        <fullName evidence="8">Matrixin family metalloprotease</fullName>
    </submittedName>
</protein>
<dbReference type="InterPro" id="IPR006026">
    <property type="entry name" value="Peptidase_Metallo"/>
</dbReference>
<dbReference type="GO" id="GO:0008270">
    <property type="term" value="F:zinc ion binding"/>
    <property type="evidence" value="ECO:0007669"/>
    <property type="project" value="InterPro"/>
</dbReference>
<dbReference type="Pfam" id="PF00413">
    <property type="entry name" value="Peptidase_M10"/>
    <property type="match status" value="1"/>
</dbReference>
<dbReference type="SMART" id="SM00235">
    <property type="entry name" value="ZnMc"/>
    <property type="match status" value="1"/>
</dbReference>
<sequence length="446" mass="48228">MKKHLFLLIFAFLSVNAYSQILIDNGALIDPALKNARFSIEGSKWNKTALTYCICNTSSKVSSSVQNTAIRAAFNAWQSCTNMSFTQVYNQSEADFKLSWVTGNHGDGDDNAFDGPHGVLAHSFYPAPAGGRFVGQIHFDDSEAWTEEFLEGVATHEIGHALGLDHSDLPNTLMFPTYWEGCRIAIDDLQGIWTLYGCPISVSGPSGFCEGDIATYTLNKCPDYINVTWTADNRGSVVSTTGNTLRITSANKSGTAPNSSITARVGTFSKSRLVQVGKSNRINITGPTTARVGSTKKYTSSGDWFDANFSTLKWEVLPTTGVYSSVTNGELSVTFNNAGNYTLRCYMSTPCGTGGTAYLVVSVGYNYSVSVNKSGKTITVAQNETRNKANSVFTYELLNSTTGISSRNGRLSPNETTIDTNGLSSGIYILKIQTDDGSFESHKVSI</sequence>
<feature type="signal peptide" evidence="6">
    <location>
        <begin position="1"/>
        <end position="19"/>
    </location>
</feature>
<dbReference type="GO" id="GO:0004222">
    <property type="term" value="F:metalloendopeptidase activity"/>
    <property type="evidence" value="ECO:0007669"/>
    <property type="project" value="InterPro"/>
</dbReference>
<dbReference type="InterPro" id="IPR021190">
    <property type="entry name" value="Pept_M10A"/>
</dbReference>
<dbReference type="InterPro" id="IPR001818">
    <property type="entry name" value="Pept_M10_metallopeptidase"/>
</dbReference>
<dbReference type="PANTHER" id="PTHR10201:SF323">
    <property type="entry name" value="MATRIX METALLOPROTEINASE-21"/>
    <property type="match status" value="1"/>
</dbReference>
<evidence type="ECO:0000256" key="1">
    <source>
        <dbReference type="ARBA" id="ARBA00022670"/>
    </source>
</evidence>